<keyword evidence="9" id="KW-1185">Reference proteome</keyword>
<organism evidence="8 9">
    <name type="scientific">Vibrio olivae</name>
    <dbReference type="NCBI Taxonomy" id="1243002"/>
    <lineage>
        <taxon>Bacteria</taxon>
        <taxon>Pseudomonadati</taxon>
        <taxon>Pseudomonadota</taxon>
        <taxon>Gammaproteobacteria</taxon>
        <taxon>Vibrionales</taxon>
        <taxon>Vibrionaceae</taxon>
        <taxon>Vibrio</taxon>
    </lineage>
</organism>
<dbReference type="RefSeq" id="WP_390194299.1">
    <property type="nucleotide sequence ID" value="NZ_JBHMEP010000004.1"/>
</dbReference>
<feature type="signal peptide" evidence="6">
    <location>
        <begin position="1"/>
        <end position="19"/>
    </location>
</feature>
<keyword evidence="3" id="KW-0813">Transport</keyword>
<comment type="subcellular location">
    <subcellularLocation>
        <location evidence="1">Cell envelope</location>
    </subcellularLocation>
</comment>
<evidence type="ECO:0000256" key="1">
    <source>
        <dbReference type="ARBA" id="ARBA00004196"/>
    </source>
</evidence>
<dbReference type="InterPro" id="IPR051313">
    <property type="entry name" value="Bact_iron-sidero_bind"/>
</dbReference>
<gene>
    <name evidence="8" type="ORF">ACFFUV_14850</name>
</gene>
<evidence type="ECO:0000256" key="3">
    <source>
        <dbReference type="ARBA" id="ARBA00022448"/>
    </source>
</evidence>
<dbReference type="CDD" id="cd01140">
    <property type="entry name" value="FatB"/>
    <property type="match status" value="1"/>
</dbReference>
<feature type="domain" description="Fe/B12 periplasmic-binding" evidence="7">
    <location>
        <begin position="39"/>
        <end position="299"/>
    </location>
</feature>
<evidence type="ECO:0000256" key="5">
    <source>
        <dbReference type="ARBA" id="ARBA00022729"/>
    </source>
</evidence>
<dbReference type="EMBL" id="JBHMEP010000004">
    <property type="protein sequence ID" value="MFB9136250.1"/>
    <property type="molecule type" value="Genomic_DNA"/>
</dbReference>
<comment type="similarity">
    <text evidence="2">Belongs to the bacterial solute-binding protein 8 family.</text>
</comment>
<dbReference type="PANTHER" id="PTHR30532:SF28">
    <property type="entry name" value="PETROBACTIN-BINDING PROTEIN YCLQ"/>
    <property type="match status" value="1"/>
</dbReference>
<dbReference type="Gene3D" id="3.40.50.1980">
    <property type="entry name" value="Nitrogenase molybdenum iron protein domain"/>
    <property type="match status" value="2"/>
</dbReference>
<dbReference type="PANTHER" id="PTHR30532">
    <property type="entry name" value="IRON III DICITRATE-BINDING PERIPLASMIC PROTEIN"/>
    <property type="match status" value="1"/>
</dbReference>
<comment type="caution">
    <text evidence="8">The sequence shown here is derived from an EMBL/GenBank/DDBJ whole genome shotgun (WGS) entry which is preliminary data.</text>
</comment>
<evidence type="ECO:0000256" key="2">
    <source>
        <dbReference type="ARBA" id="ARBA00008814"/>
    </source>
</evidence>
<evidence type="ECO:0000313" key="8">
    <source>
        <dbReference type="EMBL" id="MFB9136250.1"/>
    </source>
</evidence>
<evidence type="ECO:0000256" key="4">
    <source>
        <dbReference type="ARBA" id="ARBA00022496"/>
    </source>
</evidence>
<dbReference type="InterPro" id="IPR002491">
    <property type="entry name" value="ABC_transptr_periplasmic_BD"/>
</dbReference>
<dbReference type="InterPro" id="IPR033870">
    <property type="entry name" value="FatB"/>
</dbReference>
<dbReference type="SUPFAM" id="SSF53807">
    <property type="entry name" value="Helical backbone' metal receptor"/>
    <property type="match status" value="1"/>
</dbReference>
<evidence type="ECO:0000259" key="7">
    <source>
        <dbReference type="PROSITE" id="PS50983"/>
    </source>
</evidence>
<keyword evidence="4" id="KW-0406">Ion transport</keyword>
<proteinExistence type="inferred from homology"/>
<reference evidence="8 9" key="1">
    <citation type="submission" date="2024-09" db="EMBL/GenBank/DDBJ databases">
        <authorList>
            <person name="Sun Q."/>
            <person name="Mori K."/>
        </authorList>
    </citation>
    <scope>NUCLEOTIDE SEQUENCE [LARGE SCALE GENOMIC DNA]</scope>
    <source>
        <strain evidence="8 9">CECT 8064</strain>
    </source>
</reference>
<name>A0ABV5HPT1_9VIBR</name>
<dbReference type="Proteomes" id="UP001589645">
    <property type="component" value="Unassembled WGS sequence"/>
</dbReference>
<evidence type="ECO:0000313" key="9">
    <source>
        <dbReference type="Proteomes" id="UP001589645"/>
    </source>
</evidence>
<feature type="chain" id="PRO_5047144668" evidence="6">
    <location>
        <begin position="20"/>
        <end position="299"/>
    </location>
</feature>
<protein>
    <submittedName>
        <fullName evidence="8">Siderophore ABC transporter substrate-binding protein</fullName>
    </submittedName>
</protein>
<dbReference type="Pfam" id="PF01497">
    <property type="entry name" value="Peripla_BP_2"/>
    <property type="match status" value="1"/>
</dbReference>
<evidence type="ECO:0000256" key="6">
    <source>
        <dbReference type="SAM" id="SignalP"/>
    </source>
</evidence>
<keyword evidence="5 6" id="KW-0732">Signal</keyword>
<sequence>MKALAVALLAGLAVFNVQAETVSIKHEMGTTTLESNPKRVVVLGIGALDAVDSMGVTPVAVSTATMMPDYLAKYKDVPSSGSLFEPDFEAIYSDKPDVIIAGPRSATHYDELSKIAPTIIFGTRSSDYWQATQEQWRKLATVFEKQEMVEKKIAELDNEFKAIRDYNQSHQVDALTVMSSGGNITTFGTESRFGILYKEFGFKETVHNIKPSQHGDLVSYEYIQKANPSTLLIIDRDKLVNKGTSHTREQFDNELIQSTKAYQEGRMTYLDLNAWYLAISGIKATQQMIADVKSTIGLN</sequence>
<accession>A0ABV5HPT1</accession>
<keyword evidence="4" id="KW-0410">Iron transport</keyword>
<keyword evidence="4" id="KW-0408">Iron</keyword>
<dbReference type="PROSITE" id="PS50983">
    <property type="entry name" value="FE_B12_PBP"/>
    <property type="match status" value="1"/>
</dbReference>